<reference evidence="9 10" key="1">
    <citation type="submission" date="2020-07" db="EMBL/GenBank/DDBJ databases">
        <title>Fungal Genomes of the International Space Station.</title>
        <authorList>
            <person name="Seuylemezian A."/>
            <person name="Singh N.K."/>
            <person name="Wood J."/>
            <person name="Venkateswaran K."/>
        </authorList>
    </citation>
    <scope>NUCLEOTIDE SEQUENCE [LARGE SCALE GENOMIC DNA]</scope>
    <source>
        <strain evidence="9 10">PL-B2</strain>
    </source>
</reference>
<dbReference type="Gene3D" id="3.40.50.200">
    <property type="entry name" value="Peptidase S8/S53 domain"/>
    <property type="match status" value="1"/>
</dbReference>
<evidence type="ECO:0000313" key="9">
    <source>
        <dbReference type="EMBL" id="MBY0097856.1"/>
    </source>
</evidence>
<comment type="similarity">
    <text evidence="1 5 6">Belongs to the peptidase S8 family.</text>
</comment>
<gene>
    <name evidence="9" type="ORF">H0185_13710</name>
</gene>
<dbReference type="PROSITE" id="PS51892">
    <property type="entry name" value="SUBTILASE"/>
    <property type="match status" value="1"/>
</dbReference>
<evidence type="ECO:0000256" key="7">
    <source>
        <dbReference type="SAM" id="SignalP"/>
    </source>
</evidence>
<organism evidence="9 10">
    <name type="scientific">Mesobacillus maritimus</name>
    <dbReference type="NCBI Taxonomy" id="1643336"/>
    <lineage>
        <taxon>Bacteria</taxon>
        <taxon>Bacillati</taxon>
        <taxon>Bacillota</taxon>
        <taxon>Bacilli</taxon>
        <taxon>Bacillales</taxon>
        <taxon>Bacillaceae</taxon>
        <taxon>Mesobacillus</taxon>
    </lineage>
</organism>
<feature type="active site" description="Charge relay system" evidence="5">
    <location>
        <position position="182"/>
    </location>
</feature>
<evidence type="ECO:0000256" key="3">
    <source>
        <dbReference type="ARBA" id="ARBA00022801"/>
    </source>
</evidence>
<evidence type="ECO:0000313" key="10">
    <source>
        <dbReference type="Proteomes" id="UP000769780"/>
    </source>
</evidence>
<dbReference type="InterPro" id="IPR050131">
    <property type="entry name" value="Peptidase_S8_subtilisin-like"/>
</dbReference>
<keyword evidence="3 5" id="KW-0378">Hydrolase</keyword>
<dbReference type="PROSITE" id="PS00136">
    <property type="entry name" value="SUBTILASE_ASP"/>
    <property type="match status" value="1"/>
</dbReference>
<sequence>MNLKKQNLLITVLFAAFLCLCVPGIAFGETDENHDTYTFILKNNNQLNNVVRTINNLYPELQVETISEVGIVSIQLDNEEDRDQIILTISNKIRNSVDEMGEMPEAALPAEPIDPISIDAIPNSSINLEPSNKSAIQKNEIQFHELDSSYFSPLNWYLEDVTNHFQTKDIQKGDKSRIALIDSGIDVHHPLLSHNIDLKNAKNYIDVEKGVQDDSGHGTQVAGILTTLAPESLITPYKVIDETGGDSIWVIQAIIDAAKDGNDVINLSIGTYLSKSVDEEKVLVKAYDRAIKYAKKEGALVVASAGNSSLNLDDLKDSREFHLPGGSQHVITVSSNTKQNTLATYSNFGKQIDFSAPGGDLGPNFDLADMIITTYPINQPNTMLDQMIGLPQGYTLSMGTSLATPQVSAGASLIISEYRTRYRKDLNMNKVKKYLKDGSTPLTNKKKDIYFGHGKINIYQSLQKMKK</sequence>
<accession>A0ABS7K6G4</accession>
<dbReference type="PROSITE" id="PS00138">
    <property type="entry name" value="SUBTILASE_SER"/>
    <property type="match status" value="1"/>
</dbReference>
<feature type="domain" description="Peptidase S8/S53" evidence="8">
    <location>
        <begin position="174"/>
        <end position="454"/>
    </location>
</feature>
<evidence type="ECO:0000256" key="6">
    <source>
        <dbReference type="RuleBase" id="RU003355"/>
    </source>
</evidence>
<feature type="signal peptide" evidence="7">
    <location>
        <begin position="1"/>
        <end position="28"/>
    </location>
</feature>
<feature type="chain" id="PRO_5045089948" evidence="7">
    <location>
        <begin position="29"/>
        <end position="467"/>
    </location>
</feature>
<evidence type="ECO:0000256" key="1">
    <source>
        <dbReference type="ARBA" id="ARBA00011073"/>
    </source>
</evidence>
<dbReference type="PANTHER" id="PTHR43806:SF11">
    <property type="entry name" value="CEREVISIN-RELATED"/>
    <property type="match status" value="1"/>
</dbReference>
<evidence type="ECO:0000256" key="5">
    <source>
        <dbReference type="PROSITE-ProRule" id="PRU01240"/>
    </source>
</evidence>
<evidence type="ECO:0000256" key="2">
    <source>
        <dbReference type="ARBA" id="ARBA00022670"/>
    </source>
</evidence>
<feature type="active site" description="Charge relay system" evidence="5">
    <location>
        <position position="401"/>
    </location>
</feature>
<protein>
    <submittedName>
        <fullName evidence="9">S8 family serine peptidase</fullName>
    </submittedName>
</protein>
<keyword evidence="2 5" id="KW-0645">Protease</keyword>
<dbReference type="EMBL" id="JACWFH010000015">
    <property type="protein sequence ID" value="MBY0097856.1"/>
    <property type="molecule type" value="Genomic_DNA"/>
</dbReference>
<dbReference type="InterPro" id="IPR000209">
    <property type="entry name" value="Peptidase_S8/S53_dom"/>
</dbReference>
<dbReference type="SUPFAM" id="SSF52743">
    <property type="entry name" value="Subtilisin-like"/>
    <property type="match status" value="1"/>
</dbReference>
<evidence type="ECO:0000256" key="4">
    <source>
        <dbReference type="ARBA" id="ARBA00022825"/>
    </source>
</evidence>
<dbReference type="PANTHER" id="PTHR43806">
    <property type="entry name" value="PEPTIDASE S8"/>
    <property type="match status" value="1"/>
</dbReference>
<dbReference type="InterPro" id="IPR036852">
    <property type="entry name" value="Peptidase_S8/S53_dom_sf"/>
</dbReference>
<dbReference type="PRINTS" id="PR00723">
    <property type="entry name" value="SUBTILISIN"/>
</dbReference>
<keyword evidence="7" id="KW-0732">Signal</keyword>
<keyword evidence="10" id="KW-1185">Reference proteome</keyword>
<dbReference type="InterPro" id="IPR015500">
    <property type="entry name" value="Peptidase_S8_subtilisin-rel"/>
</dbReference>
<comment type="caution">
    <text evidence="9">The sequence shown here is derived from an EMBL/GenBank/DDBJ whole genome shotgun (WGS) entry which is preliminary data.</text>
</comment>
<dbReference type="Proteomes" id="UP000769780">
    <property type="component" value="Unassembled WGS sequence"/>
</dbReference>
<name>A0ABS7K6G4_9BACI</name>
<proteinExistence type="inferred from homology"/>
<dbReference type="InterPro" id="IPR023828">
    <property type="entry name" value="Peptidase_S8_Ser-AS"/>
</dbReference>
<feature type="active site" description="Charge relay system" evidence="5">
    <location>
        <position position="217"/>
    </location>
</feature>
<dbReference type="InterPro" id="IPR023827">
    <property type="entry name" value="Peptidase_S8_Asp-AS"/>
</dbReference>
<dbReference type="RefSeq" id="WP_221874073.1">
    <property type="nucleotide sequence ID" value="NZ_JACWFH010000015.1"/>
</dbReference>
<keyword evidence="4 5" id="KW-0720">Serine protease</keyword>
<evidence type="ECO:0000259" key="8">
    <source>
        <dbReference type="Pfam" id="PF00082"/>
    </source>
</evidence>
<dbReference type="Pfam" id="PF00082">
    <property type="entry name" value="Peptidase_S8"/>
    <property type="match status" value="1"/>
</dbReference>